<dbReference type="InterPro" id="IPR057688">
    <property type="entry name" value="DUF7928"/>
</dbReference>
<sequence length="153" mass="17069">MDDDSYDAILNNIFKQTQGHEPSEQNVGAGVCLRVETGVFRVFPSANHHLEKFEAEVKKLNPLVAVKVRSAAVQAALASLTEEDTAIKFPSIDTGIQVLDTITDLHCADKEQCAAFIRDESVLVVWSGILESIIPTCREFEQMLIKLVWRRRA</sequence>
<evidence type="ECO:0000313" key="3">
    <source>
        <dbReference type="Proteomes" id="UP000294933"/>
    </source>
</evidence>
<dbReference type="Pfam" id="PF25550">
    <property type="entry name" value="DUF7928"/>
    <property type="match status" value="1"/>
</dbReference>
<dbReference type="Proteomes" id="UP000294933">
    <property type="component" value="Unassembled WGS sequence"/>
</dbReference>
<evidence type="ECO:0000259" key="1">
    <source>
        <dbReference type="Pfam" id="PF25550"/>
    </source>
</evidence>
<dbReference type="EMBL" id="ML170169">
    <property type="protein sequence ID" value="TDL23617.1"/>
    <property type="molecule type" value="Genomic_DNA"/>
</dbReference>
<gene>
    <name evidence="2" type="ORF">BD410DRAFT_786853</name>
</gene>
<proteinExistence type="predicted"/>
<dbReference type="AlphaFoldDB" id="A0A4Y7Q7I6"/>
<dbReference type="PANTHER" id="PTHR35408">
    <property type="entry name" value="CHROMOSOME 15, WHOLE GENOME SHOTGUN SEQUENCE"/>
    <property type="match status" value="1"/>
</dbReference>
<dbReference type="OrthoDB" id="2581928at2759"/>
<reference evidence="2 3" key="1">
    <citation type="submission" date="2018-06" db="EMBL/GenBank/DDBJ databases">
        <title>A transcriptomic atlas of mushroom development highlights an independent origin of complex multicellularity.</title>
        <authorList>
            <consortium name="DOE Joint Genome Institute"/>
            <person name="Krizsan K."/>
            <person name="Almasi E."/>
            <person name="Merenyi Z."/>
            <person name="Sahu N."/>
            <person name="Viragh M."/>
            <person name="Koszo T."/>
            <person name="Mondo S."/>
            <person name="Kiss B."/>
            <person name="Balint B."/>
            <person name="Kues U."/>
            <person name="Barry K."/>
            <person name="Hegedus J.C."/>
            <person name="Henrissat B."/>
            <person name="Johnson J."/>
            <person name="Lipzen A."/>
            <person name="Ohm R."/>
            <person name="Nagy I."/>
            <person name="Pangilinan J."/>
            <person name="Yan J."/>
            <person name="Xiong Y."/>
            <person name="Grigoriev I.V."/>
            <person name="Hibbett D.S."/>
            <person name="Nagy L.G."/>
        </authorList>
    </citation>
    <scope>NUCLEOTIDE SEQUENCE [LARGE SCALE GENOMIC DNA]</scope>
    <source>
        <strain evidence="2 3">SZMC22713</strain>
    </source>
</reference>
<accession>A0A4Y7Q7I6</accession>
<dbReference type="VEuPathDB" id="FungiDB:BD410DRAFT_786853"/>
<organism evidence="2 3">
    <name type="scientific">Rickenella mellea</name>
    <dbReference type="NCBI Taxonomy" id="50990"/>
    <lineage>
        <taxon>Eukaryota</taxon>
        <taxon>Fungi</taxon>
        <taxon>Dikarya</taxon>
        <taxon>Basidiomycota</taxon>
        <taxon>Agaricomycotina</taxon>
        <taxon>Agaricomycetes</taxon>
        <taxon>Hymenochaetales</taxon>
        <taxon>Rickenellaceae</taxon>
        <taxon>Rickenella</taxon>
    </lineage>
</organism>
<evidence type="ECO:0000313" key="2">
    <source>
        <dbReference type="EMBL" id="TDL23617.1"/>
    </source>
</evidence>
<dbReference type="PANTHER" id="PTHR35408:SF3">
    <property type="entry name" value="GLYCOSYLTRANSFERASE 2-LIKE DOMAIN-CONTAINING PROTEIN"/>
    <property type="match status" value="1"/>
</dbReference>
<feature type="domain" description="DUF7928" evidence="1">
    <location>
        <begin position="5"/>
        <end position="152"/>
    </location>
</feature>
<protein>
    <recommendedName>
        <fullName evidence="1">DUF7928 domain-containing protein</fullName>
    </recommendedName>
</protein>
<name>A0A4Y7Q7I6_9AGAM</name>
<dbReference type="STRING" id="50990.A0A4Y7Q7I6"/>
<keyword evidence="3" id="KW-1185">Reference proteome</keyword>